<evidence type="ECO:0000259" key="8">
    <source>
        <dbReference type="Pfam" id="PF03636"/>
    </source>
</evidence>
<dbReference type="InterPro" id="IPR037018">
    <property type="entry name" value="GH65_N"/>
</dbReference>
<evidence type="ECO:0000256" key="2">
    <source>
        <dbReference type="ARBA" id="ARBA00022676"/>
    </source>
</evidence>
<dbReference type="InterPro" id="IPR017045">
    <property type="entry name" value="Malt_Pase/Glycosyl_Hdrlase"/>
</dbReference>
<protein>
    <submittedName>
        <fullName evidence="9">Maltose phosphorylase</fullName>
    </submittedName>
</protein>
<evidence type="ECO:0000259" key="6">
    <source>
        <dbReference type="Pfam" id="PF03632"/>
    </source>
</evidence>
<dbReference type="InterPro" id="IPR005196">
    <property type="entry name" value="Glyco_hydro_65_N"/>
</dbReference>
<dbReference type="GO" id="GO:0004553">
    <property type="term" value="F:hydrolase activity, hydrolyzing O-glycosyl compounds"/>
    <property type="evidence" value="ECO:0007669"/>
    <property type="project" value="TreeGrafter"/>
</dbReference>
<dbReference type="PANTHER" id="PTHR11051">
    <property type="entry name" value="GLYCOSYL HYDROLASE-RELATED"/>
    <property type="match status" value="1"/>
</dbReference>
<dbReference type="SUPFAM" id="SSF74650">
    <property type="entry name" value="Galactose mutarotase-like"/>
    <property type="match status" value="1"/>
</dbReference>
<dbReference type="GO" id="GO:0016757">
    <property type="term" value="F:glycosyltransferase activity"/>
    <property type="evidence" value="ECO:0007669"/>
    <property type="project" value="UniProtKB-KW"/>
</dbReference>
<name>A0A0R1SMU3_9LACO</name>
<feature type="binding site" evidence="5">
    <location>
        <begin position="601"/>
        <end position="602"/>
    </location>
    <ligand>
        <name>substrate</name>
    </ligand>
</feature>
<evidence type="ECO:0000313" key="10">
    <source>
        <dbReference type="Proteomes" id="UP000052013"/>
    </source>
</evidence>
<dbReference type="Gene3D" id="1.50.10.10">
    <property type="match status" value="1"/>
</dbReference>
<feature type="domain" description="Glycoside hydrolase family 65 central catalytic" evidence="6">
    <location>
        <begin position="330"/>
        <end position="689"/>
    </location>
</feature>
<dbReference type="InterPro" id="IPR008928">
    <property type="entry name" value="6-hairpin_glycosidase_sf"/>
</dbReference>
<feature type="binding site" evidence="5">
    <location>
        <begin position="364"/>
        <end position="365"/>
    </location>
    <ligand>
        <name>substrate</name>
    </ligand>
</feature>
<accession>A0A0R1SMU3</accession>
<feature type="domain" description="Glycoside hydrolase family 65 N-terminal" evidence="8">
    <location>
        <begin position="24"/>
        <end position="180"/>
    </location>
</feature>
<evidence type="ECO:0000256" key="1">
    <source>
        <dbReference type="ARBA" id="ARBA00006768"/>
    </source>
</evidence>
<comment type="similarity">
    <text evidence="1">Belongs to the glycosyl hydrolase 65 family.</text>
</comment>
<evidence type="ECO:0000313" key="9">
    <source>
        <dbReference type="EMBL" id="KRL68026.1"/>
    </source>
</evidence>
<proteinExistence type="inferred from homology"/>
<dbReference type="SUPFAM" id="SSF48208">
    <property type="entry name" value="Six-hairpin glycosidases"/>
    <property type="match status" value="1"/>
</dbReference>
<comment type="caution">
    <text evidence="9">The sequence shown here is derived from an EMBL/GenBank/DDBJ whole genome shotgun (WGS) entry which is preliminary data.</text>
</comment>
<evidence type="ECO:0000256" key="3">
    <source>
        <dbReference type="ARBA" id="ARBA00022679"/>
    </source>
</evidence>
<dbReference type="InterPro" id="IPR005194">
    <property type="entry name" value="Glyco_hydro_65_C"/>
</dbReference>
<gene>
    <name evidence="9" type="ORF">FC85_GL002547</name>
</gene>
<dbReference type="PATRIC" id="fig|1423739.3.peg.2647"/>
<keyword evidence="3" id="KW-0808">Transferase</keyword>
<feature type="domain" description="Glycoside hydrolase family 65 C-terminal" evidence="7">
    <location>
        <begin position="705"/>
        <end position="759"/>
    </location>
</feature>
<dbReference type="AlphaFoldDB" id="A0A0R1SMU3"/>
<organism evidence="9 10">
    <name type="scientific">Lentilactobacillus diolivorans DSM 14421</name>
    <dbReference type="NCBI Taxonomy" id="1423739"/>
    <lineage>
        <taxon>Bacteria</taxon>
        <taxon>Bacillati</taxon>
        <taxon>Bacillota</taxon>
        <taxon>Bacilli</taxon>
        <taxon>Lactobacillales</taxon>
        <taxon>Lactobacillaceae</taxon>
        <taxon>Lentilactobacillus</taxon>
    </lineage>
</organism>
<dbReference type="PIRSF" id="PIRSF036289">
    <property type="entry name" value="Glycosyl_hydrolase_malt_phosph"/>
    <property type="match status" value="1"/>
</dbReference>
<dbReference type="InterPro" id="IPR005195">
    <property type="entry name" value="Glyco_hydro_65_M"/>
</dbReference>
<reference evidence="9 10" key="1">
    <citation type="journal article" date="2015" name="Genome Announc.">
        <title>Expanding the biotechnology potential of lactobacilli through comparative genomics of 213 strains and associated genera.</title>
        <authorList>
            <person name="Sun Z."/>
            <person name="Harris H.M."/>
            <person name="McCann A."/>
            <person name="Guo C."/>
            <person name="Argimon S."/>
            <person name="Zhang W."/>
            <person name="Yang X."/>
            <person name="Jeffery I.B."/>
            <person name="Cooney J.C."/>
            <person name="Kagawa T.F."/>
            <person name="Liu W."/>
            <person name="Song Y."/>
            <person name="Salvetti E."/>
            <person name="Wrobel A."/>
            <person name="Rasinkangas P."/>
            <person name="Parkhill J."/>
            <person name="Rea M.C."/>
            <person name="O'Sullivan O."/>
            <person name="Ritari J."/>
            <person name="Douillard F.P."/>
            <person name="Paul Ross R."/>
            <person name="Yang R."/>
            <person name="Briner A.E."/>
            <person name="Felis G.E."/>
            <person name="de Vos W.M."/>
            <person name="Barrangou R."/>
            <person name="Klaenhammer T.R."/>
            <person name="Caufield P.W."/>
            <person name="Cui Y."/>
            <person name="Zhang H."/>
            <person name="O'Toole P.W."/>
        </authorList>
    </citation>
    <scope>NUCLEOTIDE SEQUENCE [LARGE SCALE GENOMIC DNA]</scope>
    <source>
        <strain evidence="9 10">DSM 14421</strain>
    </source>
</reference>
<dbReference type="Pfam" id="PF03636">
    <property type="entry name" value="Glyco_hydro_65N"/>
    <property type="match status" value="1"/>
</dbReference>
<dbReference type="STRING" id="1423739.FC85_GL002547"/>
<dbReference type="RefSeq" id="WP_057864146.1">
    <property type="nucleotide sequence ID" value="NZ_AZEY01000028.1"/>
</dbReference>
<feature type="active site" description="Proton donor" evidence="4">
    <location>
        <position position="495"/>
    </location>
</feature>
<dbReference type="GO" id="GO:0005975">
    <property type="term" value="P:carbohydrate metabolic process"/>
    <property type="evidence" value="ECO:0007669"/>
    <property type="project" value="InterPro"/>
</dbReference>
<sequence length="770" mass="89111">MRIEQSPEFQIHLQNLRHKEPLYLETIYNVGNGHLGVRDSNPLQGNNLDYIGSPGLFVNGFFDYNDVSYGEKYTEYPENDQVINRLCDPRYIRIKIADEDSATDHFQVDNIDKNLDMQTGLLHEIFSVTTPENRNFNLVIESFASLSKQNVYGIKYSIIPTNFDEEVEIIKVHDYINQQTHQQNEDVRVNQSVGQMQLDFIHDNGQPSYLVTTFRSQQGLILTYQAGENKLPDPPIEYFMDEDRHYGYHSKYFAKRGSQKEFSFLFAIGDIHPLVNAQMYSDQYVSALDNYIRDTTFRSELMASAQVWQTFWLHSDVVIDGDPAIQQSLRFNLFELNQSAGRDEYTSIPAKGLTGNGYGGHFFWDTEIFMMPFFSYTQPKLAKKLLMFRYHTLQIAKEQASEFGLKKGAMYAWRTINGYESSSYWLAGMAQFHINADIAFSVEQYYTITGDEEFLKKYGYEIILETARFWMQYGNFAEINGKQHFVINKVTGPDEYSALVDNNYYTNVMAQFNLRLAVKYATQFSNDDILSQLNVSGKEIDQMKEAADLMYLPFDKEKNIKIQYQDFEQLPRMDISKVDQSKFPLLLHYHPLMLYRYQVNKQADTIMADILFPLGNPIEELKADYEFYEPITTHDSSLSKAMYAIAASRVGKHRQSYDFFSQAVKTDLMNSHHNTQNGIHAGSLGAAWMGVVYGFAGIVNNAKHFSLEPKLPSAWNSIKFKLRLHGNECLFTIYQDEVQIELMSGKGIEVYVYNKRVKVEPENSKMVCEY</sequence>
<dbReference type="Gene3D" id="2.70.98.40">
    <property type="entry name" value="Glycoside hydrolase, family 65, N-terminal domain"/>
    <property type="match status" value="1"/>
</dbReference>
<evidence type="ECO:0000259" key="7">
    <source>
        <dbReference type="Pfam" id="PF03633"/>
    </source>
</evidence>
<evidence type="ECO:0000256" key="4">
    <source>
        <dbReference type="PIRSR" id="PIRSR036289-50"/>
    </source>
</evidence>
<dbReference type="Pfam" id="PF03632">
    <property type="entry name" value="Glyco_hydro_65m"/>
    <property type="match status" value="1"/>
</dbReference>
<dbReference type="Proteomes" id="UP000052013">
    <property type="component" value="Unassembled WGS sequence"/>
</dbReference>
<dbReference type="EMBL" id="AZEY01000028">
    <property type="protein sequence ID" value="KRL68026.1"/>
    <property type="molecule type" value="Genomic_DNA"/>
</dbReference>
<dbReference type="PANTHER" id="PTHR11051:SF8">
    <property type="entry name" value="PROTEIN-GLUCOSYLGALACTOSYLHYDROXYLYSINE GLUCOSIDASE"/>
    <property type="match status" value="1"/>
</dbReference>
<evidence type="ECO:0000256" key="5">
    <source>
        <dbReference type="PIRSR" id="PIRSR036289-51"/>
    </source>
</evidence>
<dbReference type="Pfam" id="PF03633">
    <property type="entry name" value="Glyco_hydro_65C"/>
    <property type="match status" value="1"/>
</dbReference>
<dbReference type="GO" id="GO:0030246">
    <property type="term" value="F:carbohydrate binding"/>
    <property type="evidence" value="ECO:0007669"/>
    <property type="project" value="InterPro"/>
</dbReference>
<dbReference type="InterPro" id="IPR012341">
    <property type="entry name" value="6hp_glycosidase-like_sf"/>
</dbReference>
<dbReference type="Gene3D" id="2.60.420.10">
    <property type="entry name" value="Maltose phosphorylase, domain 3"/>
    <property type="match status" value="1"/>
</dbReference>
<keyword evidence="2" id="KW-0328">Glycosyltransferase</keyword>
<dbReference type="InterPro" id="IPR011013">
    <property type="entry name" value="Gal_mutarotase_sf_dom"/>
</dbReference>